<keyword evidence="2" id="KW-1185">Reference proteome</keyword>
<comment type="caution">
    <text evidence="1">The sequence shown here is derived from an EMBL/GenBank/DDBJ whole genome shotgun (WGS) entry which is preliminary data.</text>
</comment>
<sequence length="79" mass="8976">MDGTYEQPRSPTSDVDFAPDNYTQWVADMIAQSSYQPPPDVSYWGTHVQHTEPFAHECRDTAHNLCPTSPVDRRGRGPR</sequence>
<organism evidence="1 2">
    <name type="scientific">Stylosanthes scabra</name>
    <dbReference type="NCBI Taxonomy" id="79078"/>
    <lineage>
        <taxon>Eukaryota</taxon>
        <taxon>Viridiplantae</taxon>
        <taxon>Streptophyta</taxon>
        <taxon>Embryophyta</taxon>
        <taxon>Tracheophyta</taxon>
        <taxon>Spermatophyta</taxon>
        <taxon>Magnoliopsida</taxon>
        <taxon>eudicotyledons</taxon>
        <taxon>Gunneridae</taxon>
        <taxon>Pentapetalae</taxon>
        <taxon>rosids</taxon>
        <taxon>fabids</taxon>
        <taxon>Fabales</taxon>
        <taxon>Fabaceae</taxon>
        <taxon>Papilionoideae</taxon>
        <taxon>50 kb inversion clade</taxon>
        <taxon>dalbergioids sensu lato</taxon>
        <taxon>Dalbergieae</taxon>
        <taxon>Pterocarpus clade</taxon>
        <taxon>Stylosanthes</taxon>
    </lineage>
</organism>
<protein>
    <submittedName>
        <fullName evidence="1">Uncharacterized protein</fullName>
    </submittedName>
</protein>
<dbReference type="Proteomes" id="UP001341840">
    <property type="component" value="Unassembled WGS sequence"/>
</dbReference>
<accession>A0ABU6WD91</accession>
<reference evidence="1 2" key="1">
    <citation type="journal article" date="2023" name="Plants (Basel)">
        <title>Bridging the Gap: Combining Genomics and Transcriptomics Approaches to Understand Stylosanthes scabra, an Orphan Legume from the Brazilian Caatinga.</title>
        <authorList>
            <person name="Ferreira-Neto J.R.C."/>
            <person name="da Silva M.D."/>
            <person name="Binneck E."/>
            <person name="de Melo N.F."/>
            <person name="da Silva R.H."/>
            <person name="de Melo A.L.T.M."/>
            <person name="Pandolfi V."/>
            <person name="Bustamante F.O."/>
            <person name="Brasileiro-Vidal A.C."/>
            <person name="Benko-Iseppon A.M."/>
        </authorList>
    </citation>
    <scope>NUCLEOTIDE SEQUENCE [LARGE SCALE GENOMIC DNA]</scope>
    <source>
        <tissue evidence="1">Leaves</tissue>
    </source>
</reference>
<proteinExistence type="predicted"/>
<gene>
    <name evidence="1" type="ORF">PIB30_035356</name>
</gene>
<evidence type="ECO:0000313" key="2">
    <source>
        <dbReference type="Proteomes" id="UP001341840"/>
    </source>
</evidence>
<dbReference type="EMBL" id="JASCZI010181411">
    <property type="protein sequence ID" value="MED6183145.1"/>
    <property type="molecule type" value="Genomic_DNA"/>
</dbReference>
<name>A0ABU6WD91_9FABA</name>
<evidence type="ECO:0000313" key="1">
    <source>
        <dbReference type="EMBL" id="MED6183145.1"/>
    </source>
</evidence>